<reference evidence="1 2" key="1">
    <citation type="submission" date="2017-04" db="EMBL/GenBank/DDBJ databases">
        <title>Draft genome sequence of Zooshikella ganghwensis VG4 isolated from Red Sea sediments.</title>
        <authorList>
            <person name="Rehman Z."/>
            <person name="Alam I."/>
            <person name="Kamau A."/>
            <person name="Bajic V."/>
            <person name="Leiknes T."/>
        </authorList>
    </citation>
    <scope>NUCLEOTIDE SEQUENCE [LARGE SCALE GENOMIC DNA]</scope>
    <source>
        <strain evidence="1 2">VG4</strain>
    </source>
</reference>
<protein>
    <submittedName>
        <fullName evidence="1">DUF4823 domain-containing protein</fullName>
    </submittedName>
</protein>
<dbReference type="EMBL" id="NDXW01000001">
    <property type="protein sequence ID" value="RDH44251.1"/>
    <property type="molecule type" value="Genomic_DNA"/>
</dbReference>
<proteinExistence type="predicted"/>
<dbReference type="PROSITE" id="PS51257">
    <property type="entry name" value="PROKAR_LIPOPROTEIN"/>
    <property type="match status" value="1"/>
</dbReference>
<dbReference type="Pfam" id="PF16105">
    <property type="entry name" value="DUF4823"/>
    <property type="match status" value="1"/>
</dbReference>
<dbReference type="Proteomes" id="UP000257039">
    <property type="component" value="Unassembled WGS sequence"/>
</dbReference>
<dbReference type="RefSeq" id="WP_094787443.1">
    <property type="nucleotide sequence ID" value="NZ_NDXW01000001.1"/>
</dbReference>
<sequence length="219" mass="24904">MKHQKAQQSMPLVIFRRASTLGLIMLLLSGCMPSDIASETQRYLKDIGIIDNHQQQRTSNWVLPNNARILVIADQSPPVDHRQPDYAKRFALATTAAFKRYFPYTDHADKTLSFVKAQQEARRQHANYLVFTQLLLVDDQVGNWIEWEETEDIRRVGRDQMRGQVSIVELGSGQIVDTIEVLGKSGRLTFINDKPDELFEAPLVSLVRSLAAPIPARSY</sequence>
<dbReference type="InterPro" id="IPR032248">
    <property type="entry name" value="DUF4823"/>
</dbReference>
<evidence type="ECO:0000313" key="2">
    <source>
        <dbReference type="Proteomes" id="UP000257039"/>
    </source>
</evidence>
<organism evidence="1 2">
    <name type="scientific">Zooshikella ganghwensis</name>
    <dbReference type="NCBI Taxonomy" id="202772"/>
    <lineage>
        <taxon>Bacteria</taxon>
        <taxon>Pseudomonadati</taxon>
        <taxon>Pseudomonadota</taxon>
        <taxon>Gammaproteobacteria</taxon>
        <taxon>Oceanospirillales</taxon>
        <taxon>Zooshikellaceae</taxon>
        <taxon>Zooshikella</taxon>
    </lineage>
</organism>
<comment type="caution">
    <text evidence="1">The sequence shown here is derived from an EMBL/GenBank/DDBJ whole genome shotgun (WGS) entry which is preliminary data.</text>
</comment>
<dbReference type="AlphaFoldDB" id="A0A4V1INM5"/>
<keyword evidence="2" id="KW-1185">Reference proteome</keyword>
<gene>
    <name evidence="1" type="ORF">B9G39_12780</name>
</gene>
<evidence type="ECO:0000313" key="1">
    <source>
        <dbReference type="EMBL" id="RDH44251.1"/>
    </source>
</evidence>
<name>A0A4V1INM5_9GAMM</name>
<accession>A0A4V1INM5</accession>